<organism evidence="2 3">
    <name type="scientific">Saccharothrix yanglingensis</name>
    <dbReference type="NCBI Taxonomy" id="659496"/>
    <lineage>
        <taxon>Bacteria</taxon>
        <taxon>Bacillati</taxon>
        <taxon>Actinomycetota</taxon>
        <taxon>Actinomycetes</taxon>
        <taxon>Pseudonocardiales</taxon>
        <taxon>Pseudonocardiaceae</taxon>
        <taxon>Saccharothrix</taxon>
    </lineage>
</organism>
<dbReference type="Pfam" id="PF04149">
    <property type="entry name" value="DUF397"/>
    <property type="match status" value="1"/>
</dbReference>
<dbReference type="EMBL" id="NSDM01000004">
    <property type="protein sequence ID" value="MDQ2584622.1"/>
    <property type="molecule type" value="Genomic_DNA"/>
</dbReference>
<dbReference type="InterPro" id="IPR007278">
    <property type="entry name" value="DUF397"/>
</dbReference>
<comment type="caution">
    <text evidence="2">The sequence shown here is derived from an EMBL/GenBank/DDBJ whole genome shotgun (WGS) entry which is preliminary data.</text>
</comment>
<accession>A0ABU0WXV6</accession>
<sequence>MSEPRWFKSSHSANNGSCVEVAFAGAGVLARDSKNPAAGHLRFPRTAWARLLRTTG</sequence>
<evidence type="ECO:0000259" key="1">
    <source>
        <dbReference type="Pfam" id="PF04149"/>
    </source>
</evidence>
<evidence type="ECO:0000313" key="2">
    <source>
        <dbReference type="EMBL" id="MDQ2584622.1"/>
    </source>
</evidence>
<dbReference type="RefSeq" id="WP_306745766.1">
    <property type="nucleotide sequence ID" value="NZ_NSDM01000004.1"/>
</dbReference>
<name>A0ABU0WXV6_9PSEU</name>
<gene>
    <name evidence="2" type="ORF">CKY47_11655</name>
</gene>
<dbReference type="Proteomes" id="UP001225605">
    <property type="component" value="Unassembled WGS sequence"/>
</dbReference>
<reference evidence="2 3" key="1">
    <citation type="submission" date="2017-06" db="EMBL/GenBank/DDBJ databases">
        <title>Cultured bacterium strain Saccharothrix yanglingensis Hhs.015.</title>
        <authorList>
            <person name="Xia Y."/>
        </authorList>
    </citation>
    <scope>NUCLEOTIDE SEQUENCE [LARGE SCALE GENOMIC DNA]</scope>
    <source>
        <strain evidence="2 3">Hhs.015</strain>
    </source>
</reference>
<proteinExistence type="predicted"/>
<evidence type="ECO:0000313" key="3">
    <source>
        <dbReference type="Proteomes" id="UP001225605"/>
    </source>
</evidence>
<feature type="domain" description="DUF397" evidence="1">
    <location>
        <begin position="5"/>
        <end position="54"/>
    </location>
</feature>
<keyword evidence="3" id="KW-1185">Reference proteome</keyword>
<protein>
    <submittedName>
        <fullName evidence="2">DUF397 domain-containing protein</fullName>
    </submittedName>
</protein>